<dbReference type="Proteomes" id="UP000593578">
    <property type="component" value="Unassembled WGS sequence"/>
</dbReference>
<sequence length="214" mass="24041">MRSVRLRRDRIVVILEHKIFVYNFADLKLLHQIETIANLKGLCVVSQGVKSLVLVCPGLQKGLDGQLLATTSTKGTIIRVYNSADGSLLQEVRRGVDKTKIYRLAFFLNAQWLAVSSDKGTVHVFSLKFNSGSPGSIRSQSDLSRSIHLLLLSEVKCPLLLLDVANSHDSLLSLNYVLYKWKKNIMTIALYLIFLFISEILITYGLRNNITTFS</sequence>
<dbReference type="Gene3D" id="2.130.10.10">
    <property type="entry name" value="YVTN repeat-like/Quinoprotein amine dehydrogenase"/>
    <property type="match status" value="1"/>
</dbReference>
<organism evidence="5 6">
    <name type="scientific">Gossypium raimondii</name>
    <name type="common">Peruvian cotton</name>
    <name type="synonym">Gossypium klotzschianum subsp. raimondii</name>
    <dbReference type="NCBI Taxonomy" id="29730"/>
    <lineage>
        <taxon>Eukaryota</taxon>
        <taxon>Viridiplantae</taxon>
        <taxon>Streptophyta</taxon>
        <taxon>Embryophyta</taxon>
        <taxon>Tracheophyta</taxon>
        <taxon>Spermatophyta</taxon>
        <taxon>Magnoliopsida</taxon>
        <taxon>eudicotyledons</taxon>
        <taxon>Gunneridae</taxon>
        <taxon>Pentapetalae</taxon>
        <taxon>rosids</taxon>
        <taxon>malvids</taxon>
        <taxon>Malvales</taxon>
        <taxon>Malvaceae</taxon>
        <taxon>Malvoideae</taxon>
        <taxon>Gossypium</taxon>
    </lineage>
</organism>
<dbReference type="InterPro" id="IPR036322">
    <property type="entry name" value="WD40_repeat_dom_sf"/>
</dbReference>
<gene>
    <name evidence="5" type="ORF">Gorai_014760</name>
</gene>
<evidence type="ECO:0000313" key="6">
    <source>
        <dbReference type="Proteomes" id="UP000593578"/>
    </source>
</evidence>
<feature type="transmembrane region" description="Helical" evidence="4">
    <location>
        <begin position="188"/>
        <end position="206"/>
    </location>
</feature>
<comment type="similarity">
    <text evidence="3">Belongs to the WD repeat PROPPIN family.</text>
</comment>
<evidence type="ECO:0008006" key="7">
    <source>
        <dbReference type="Google" id="ProtNLM"/>
    </source>
</evidence>
<keyword evidence="2" id="KW-0677">Repeat</keyword>
<reference evidence="5 6" key="1">
    <citation type="journal article" date="2019" name="Genome Biol. Evol.">
        <title>Insights into the evolution of the New World diploid cottons (Gossypium, subgenus Houzingenia) based on genome sequencing.</title>
        <authorList>
            <person name="Grover C.E."/>
            <person name="Arick M.A. 2nd"/>
            <person name="Thrash A."/>
            <person name="Conover J.L."/>
            <person name="Sanders W.S."/>
            <person name="Peterson D.G."/>
            <person name="Frelichowski J.E."/>
            <person name="Scheffler J.A."/>
            <person name="Scheffler B.E."/>
            <person name="Wendel J.F."/>
        </authorList>
    </citation>
    <scope>NUCLEOTIDE SEQUENCE [LARGE SCALE GENOMIC DNA]</scope>
    <source>
        <strain evidence="5">8</strain>
        <tissue evidence="5">Leaf</tissue>
    </source>
</reference>
<dbReference type="SUPFAM" id="SSF50978">
    <property type="entry name" value="WD40 repeat-like"/>
    <property type="match status" value="1"/>
</dbReference>
<keyword evidence="4" id="KW-0812">Transmembrane</keyword>
<accession>A0A7J8P3U9</accession>
<evidence type="ECO:0000256" key="1">
    <source>
        <dbReference type="ARBA" id="ARBA00022574"/>
    </source>
</evidence>
<dbReference type="InterPro" id="IPR015943">
    <property type="entry name" value="WD40/YVTN_repeat-like_dom_sf"/>
</dbReference>
<evidence type="ECO:0000256" key="2">
    <source>
        <dbReference type="ARBA" id="ARBA00022737"/>
    </source>
</evidence>
<evidence type="ECO:0000256" key="3">
    <source>
        <dbReference type="ARBA" id="ARBA00025740"/>
    </source>
</evidence>
<evidence type="ECO:0000256" key="4">
    <source>
        <dbReference type="SAM" id="Phobius"/>
    </source>
</evidence>
<dbReference type="EMBL" id="JABEZZ010000004">
    <property type="protein sequence ID" value="MBA0583921.1"/>
    <property type="molecule type" value="Genomic_DNA"/>
</dbReference>
<dbReference type="AlphaFoldDB" id="A0A7J8P3U9"/>
<keyword evidence="1" id="KW-0853">WD repeat</keyword>
<proteinExistence type="inferred from homology"/>
<evidence type="ECO:0000313" key="5">
    <source>
        <dbReference type="EMBL" id="MBA0583921.1"/>
    </source>
</evidence>
<name>A0A7J8P3U9_GOSRA</name>
<dbReference type="PANTHER" id="PTHR11227">
    <property type="entry name" value="WD-REPEAT PROTEIN INTERACTING WITH PHOSPHOINOSIDES WIPI -RELATED"/>
    <property type="match status" value="1"/>
</dbReference>
<protein>
    <recommendedName>
        <fullName evidence="7">Autophagy-related protein 18a</fullName>
    </recommendedName>
</protein>
<keyword evidence="4" id="KW-1133">Transmembrane helix</keyword>
<dbReference type="InterPro" id="IPR048720">
    <property type="entry name" value="PROPPIN"/>
</dbReference>
<comment type="caution">
    <text evidence="5">The sequence shown here is derived from an EMBL/GenBank/DDBJ whole genome shotgun (WGS) entry which is preliminary data.</text>
</comment>
<keyword evidence="4" id="KW-0472">Membrane</keyword>
<dbReference type="Pfam" id="PF21032">
    <property type="entry name" value="PROPPIN"/>
    <property type="match status" value="1"/>
</dbReference>